<gene>
    <name evidence="2" type="ORF">DFH94DRAFT_6642</name>
</gene>
<feature type="region of interest" description="Disordered" evidence="1">
    <location>
        <begin position="1"/>
        <end position="41"/>
    </location>
</feature>
<organism evidence="2 3">
    <name type="scientific">Russula ochroleuca</name>
    <dbReference type="NCBI Taxonomy" id="152965"/>
    <lineage>
        <taxon>Eukaryota</taxon>
        <taxon>Fungi</taxon>
        <taxon>Dikarya</taxon>
        <taxon>Basidiomycota</taxon>
        <taxon>Agaricomycotina</taxon>
        <taxon>Agaricomycetes</taxon>
        <taxon>Russulales</taxon>
        <taxon>Russulaceae</taxon>
        <taxon>Russula</taxon>
    </lineage>
</organism>
<accession>A0A9P5N5B2</accession>
<name>A0A9P5N5B2_9AGAM</name>
<evidence type="ECO:0000313" key="3">
    <source>
        <dbReference type="Proteomes" id="UP000759537"/>
    </source>
</evidence>
<comment type="caution">
    <text evidence="2">The sequence shown here is derived from an EMBL/GenBank/DDBJ whole genome shotgun (WGS) entry which is preliminary data.</text>
</comment>
<evidence type="ECO:0000313" key="2">
    <source>
        <dbReference type="EMBL" id="KAF8486912.1"/>
    </source>
</evidence>
<evidence type="ECO:0008006" key="4">
    <source>
        <dbReference type="Google" id="ProtNLM"/>
    </source>
</evidence>
<feature type="region of interest" description="Disordered" evidence="1">
    <location>
        <begin position="153"/>
        <end position="189"/>
    </location>
</feature>
<proteinExistence type="predicted"/>
<dbReference type="Proteomes" id="UP000759537">
    <property type="component" value="Unassembled WGS sequence"/>
</dbReference>
<dbReference type="AlphaFoldDB" id="A0A9P5N5B2"/>
<dbReference type="EMBL" id="WHVB01000001">
    <property type="protein sequence ID" value="KAF8486912.1"/>
    <property type="molecule type" value="Genomic_DNA"/>
</dbReference>
<sequence length="189" mass="20494">MALKARQAFLSPPPSSSSSSFSTLHPPPSAPSAPQTSTHRHHHLIMTHTCTSELVPSIRSSQTRSWRRTVALAVALARRAVELDKKNTDPMGALAAYTESVRLLRSILARLERHGARSEASRLASINEGYCERMRLLCVACAVPPPPYDYLSSEPNGCSSLAPPSALPPPPAYDEPSYGPTRAKRSLQT</sequence>
<evidence type="ECO:0000256" key="1">
    <source>
        <dbReference type="SAM" id="MobiDB-lite"/>
    </source>
</evidence>
<protein>
    <recommendedName>
        <fullName evidence="4">MIT domain-containing protein</fullName>
    </recommendedName>
</protein>
<reference evidence="2" key="2">
    <citation type="journal article" date="2020" name="Nat. Commun.">
        <title>Large-scale genome sequencing of mycorrhizal fungi provides insights into the early evolution of symbiotic traits.</title>
        <authorList>
            <person name="Miyauchi S."/>
            <person name="Kiss E."/>
            <person name="Kuo A."/>
            <person name="Drula E."/>
            <person name="Kohler A."/>
            <person name="Sanchez-Garcia M."/>
            <person name="Morin E."/>
            <person name="Andreopoulos B."/>
            <person name="Barry K.W."/>
            <person name="Bonito G."/>
            <person name="Buee M."/>
            <person name="Carver A."/>
            <person name="Chen C."/>
            <person name="Cichocki N."/>
            <person name="Clum A."/>
            <person name="Culley D."/>
            <person name="Crous P.W."/>
            <person name="Fauchery L."/>
            <person name="Girlanda M."/>
            <person name="Hayes R.D."/>
            <person name="Keri Z."/>
            <person name="LaButti K."/>
            <person name="Lipzen A."/>
            <person name="Lombard V."/>
            <person name="Magnuson J."/>
            <person name="Maillard F."/>
            <person name="Murat C."/>
            <person name="Nolan M."/>
            <person name="Ohm R.A."/>
            <person name="Pangilinan J."/>
            <person name="Pereira M.F."/>
            <person name="Perotto S."/>
            <person name="Peter M."/>
            <person name="Pfister S."/>
            <person name="Riley R."/>
            <person name="Sitrit Y."/>
            <person name="Stielow J.B."/>
            <person name="Szollosi G."/>
            <person name="Zifcakova L."/>
            <person name="Stursova M."/>
            <person name="Spatafora J.W."/>
            <person name="Tedersoo L."/>
            <person name="Vaario L.M."/>
            <person name="Yamada A."/>
            <person name="Yan M."/>
            <person name="Wang P."/>
            <person name="Xu J."/>
            <person name="Bruns T."/>
            <person name="Baldrian P."/>
            <person name="Vilgalys R."/>
            <person name="Dunand C."/>
            <person name="Henrissat B."/>
            <person name="Grigoriev I.V."/>
            <person name="Hibbett D."/>
            <person name="Nagy L.G."/>
            <person name="Martin F.M."/>
        </authorList>
    </citation>
    <scope>NUCLEOTIDE SEQUENCE</scope>
    <source>
        <strain evidence="2">Prilba</strain>
    </source>
</reference>
<dbReference type="OrthoDB" id="3215463at2759"/>
<reference evidence="2" key="1">
    <citation type="submission" date="2019-10" db="EMBL/GenBank/DDBJ databases">
        <authorList>
            <consortium name="DOE Joint Genome Institute"/>
            <person name="Kuo A."/>
            <person name="Miyauchi S."/>
            <person name="Kiss E."/>
            <person name="Drula E."/>
            <person name="Kohler A."/>
            <person name="Sanchez-Garcia M."/>
            <person name="Andreopoulos B."/>
            <person name="Barry K.W."/>
            <person name="Bonito G."/>
            <person name="Buee M."/>
            <person name="Carver A."/>
            <person name="Chen C."/>
            <person name="Cichocki N."/>
            <person name="Clum A."/>
            <person name="Culley D."/>
            <person name="Crous P.W."/>
            <person name="Fauchery L."/>
            <person name="Girlanda M."/>
            <person name="Hayes R."/>
            <person name="Keri Z."/>
            <person name="LaButti K."/>
            <person name="Lipzen A."/>
            <person name="Lombard V."/>
            <person name="Magnuson J."/>
            <person name="Maillard F."/>
            <person name="Morin E."/>
            <person name="Murat C."/>
            <person name="Nolan M."/>
            <person name="Ohm R."/>
            <person name="Pangilinan J."/>
            <person name="Pereira M."/>
            <person name="Perotto S."/>
            <person name="Peter M."/>
            <person name="Riley R."/>
            <person name="Sitrit Y."/>
            <person name="Stielow B."/>
            <person name="Szollosi G."/>
            <person name="Zifcakova L."/>
            <person name="Stursova M."/>
            <person name="Spatafora J.W."/>
            <person name="Tedersoo L."/>
            <person name="Vaario L.-M."/>
            <person name="Yamada A."/>
            <person name="Yan M."/>
            <person name="Wang P."/>
            <person name="Xu J."/>
            <person name="Bruns T."/>
            <person name="Baldrian P."/>
            <person name="Vilgalys R."/>
            <person name="Henrissat B."/>
            <person name="Grigoriev I.V."/>
            <person name="Hibbett D."/>
            <person name="Nagy L.G."/>
            <person name="Martin F.M."/>
        </authorList>
    </citation>
    <scope>NUCLEOTIDE SEQUENCE</scope>
    <source>
        <strain evidence="2">Prilba</strain>
    </source>
</reference>
<keyword evidence="3" id="KW-1185">Reference proteome</keyword>